<dbReference type="RefSeq" id="XP_041287535.1">
    <property type="nucleotide sequence ID" value="XM_041434231.1"/>
</dbReference>
<name>A0A9P7EXQ1_9AGAM</name>
<dbReference type="OrthoDB" id="2684399at2759"/>
<organism evidence="2 3">
    <name type="scientific">Suillus discolor</name>
    <dbReference type="NCBI Taxonomy" id="1912936"/>
    <lineage>
        <taxon>Eukaryota</taxon>
        <taxon>Fungi</taxon>
        <taxon>Dikarya</taxon>
        <taxon>Basidiomycota</taxon>
        <taxon>Agaricomycotina</taxon>
        <taxon>Agaricomycetes</taxon>
        <taxon>Agaricomycetidae</taxon>
        <taxon>Boletales</taxon>
        <taxon>Suillineae</taxon>
        <taxon>Suillaceae</taxon>
        <taxon>Suillus</taxon>
    </lineage>
</organism>
<dbReference type="EMBL" id="JABBWM010000079">
    <property type="protein sequence ID" value="KAG2094415.1"/>
    <property type="molecule type" value="Genomic_DNA"/>
</dbReference>
<feature type="region of interest" description="Disordered" evidence="1">
    <location>
        <begin position="181"/>
        <end position="204"/>
    </location>
</feature>
<dbReference type="Proteomes" id="UP000823399">
    <property type="component" value="Unassembled WGS sequence"/>
</dbReference>
<comment type="caution">
    <text evidence="2">The sequence shown here is derived from an EMBL/GenBank/DDBJ whole genome shotgun (WGS) entry which is preliminary data.</text>
</comment>
<reference evidence="2" key="1">
    <citation type="journal article" date="2020" name="New Phytol.">
        <title>Comparative genomics reveals dynamic genome evolution in host specialist ectomycorrhizal fungi.</title>
        <authorList>
            <person name="Lofgren L.A."/>
            <person name="Nguyen N.H."/>
            <person name="Vilgalys R."/>
            <person name="Ruytinx J."/>
            <person name="Liao H.L."/>
            <person name="Branco S."/>
            <person name="Kuo A."/>
            <person name="LaButti K."/>
            <person name="Lipzen A."/>
            <person name="Andreopoulos W."/>
            <person name="Pangilinan J."/>
            <person name="Riley R."/>
            <person name="Hundley H."/>
            <person name="Na H."/>
            <person name="Barry K."/>
            <person name="Grigoriev I.V."/>
            <person name="Stajich J.E."/>
            <person name="Kennedy P.G."/>
        </authorList>
    </citation>
    <scope>NUCLEOTIDE SEQUENCE</scope>
    <source>
        <strain evidence="2">FC423</strain>
    </source>
</reference>
<evidence type="ECO:0000256" key="1">
    <source>
        <dbReference type="SAM" id="MobiDB-lite"/>
    </source>
</evidence>
<evidence type="ECO:0000313" key="3">
    <source>
        <dbReference type="Proteomes" id="UP000823399"/>
    </source>
</evidence>
<protein>
    <submittedName>
        <fullName evidence="2">Uncharacterized protein</fullName>
    </submittedName>
</protein>
<feature type="region of interest" description="Disordered" evidence="1">
    <location>
        <begin position="302"/>
        <end position="339"/>
    </location>
</feature>
<sequence>MAPRTIPGVYCNPRRGQGIHALLAKNLSLLFSRWPERAILFPGIANETMLEKEQQTAETDAKDSRKAQLQTWFCWRTNASKKNRGLKKDTSVFEVALVPKSHAKSTEEIYMDMVYSEQIKPLVKAEKEAGNISTAGQRMALGRRFCKELLEDELDEVKEEVRERYNRQKKVKRVVLDDEDDNNETDADAIAKCHPPETPAGSNFSQLCPDKDNTFLAAYQQYAELIFSANERDLLLTRVGDGDEIEELEGCDNGEEDMNGGCDGSMDWNIPGFATSSDASMSGFGNTEASISDASSINELDQSVFNSEAQSNASFEQAEPDALSGFGNTKAGISDASLN</sequence>
<accession>A0A9P7EXQ1</accession>
<dbReference type="GeneID" id="64696490"/>
<proteinExistence type="predicted"/>
<evidence type="ECO:0000313" key="2">
    <source>
        <dbReference type="EMBL" id="KAG2094415.1"/>
    </source>
</evidence>
<dbReference type="AlphaFoldDB" id="A0A9P7EXQ1"/>
<gene>
    <name evidence="2" type="ORF">F5147DRAFT_657176</name>
</gene>
<feature type="compositionally biased region" description="Polar residues" evidence="1">
    <location>
        <begin position="302"/>
        <end position="315"/>
    </location>
</feature>
<keyword evidence="3" id="KW-1185">Reference proteome</keyword>